<reference evidence="2 3" key="1">
    <citation type="submission" date="2014-02" db="EMBL/GenBank/DDBJ databases">
        <title>Draft genome sequence of Lysinibacillus odysseyi NBRC 100172.</title>
        <authorList>
            <person name="Zhang F."/>
            <person name="Wang G."/>
            <person name="Zhang L."/>
        </authorList>
    </citation>
    <scope>NUCLEOTIDE SEQUENCE [LARGE SCALE GENOMIC DNA]</scope>
    <source>
        <strain evidence="2 3">NBRC 100172</strain>
    </source>
</reference>
<evidence type="ECO:0000313" key="3">
    <source>
        <dbReference type="Proteomes" id="UP000030437"/>
    </source>
</evidence>
<evidence type="ECO:0008006" key="4">
    <source>
        <dbReference type="Google" id="ProtNLM"/>
    </source>
</evidence>
<dbReference type="eggNOG" id="COG4880">
    <property type="taxonomic scope" value="Bacteria"/>
</dbReference>
<dbReference type="InterPro" id="IPR019198">
    <property type="entry name" value="Beta_propeller_containing"/>
</dbReference>
<feature type="compositionally biased region" description="Polar residues" evidence="1">
    <location>
        <begin position="157"/>
        <end position="174"/>
    </location>
</feature>
<dbReference type="EMBL" id="JPVP01000053">
    <property type="protein sequence ID" value="KGR85848.1"/>
    <property type="molecule type" value="Genomic_DNA"/>
</dbReference>
<dbReference type="AlphaFoldDB" id="A0A0A3ISL3"/>
<dbReference type="Pfam" id="PF09826">
    <property type="entry name" value="Beta_propel"/>
    <property type="match status" value="1"/>
</dbReference>
<comment type="caution">
    <text evidence="2">The sequence shown here is derived from an EMBL/GenBank/DDBJ whole genome shotgun (WGS) entry which is preliminary data.</text>
</comment>
<keyword evidence="3" id="KW-1185">Reference proteome</keyword>
<dbReference type="RefSeq" id="WP_036153393.1">
    <property type="nucleotide sequence ID" value="NZ_AVCX01000008.1"/>
</dbReference>
<organism evidence="2 3">
    <name type="scientific">Lysinibacillus odysseyi 34hs-1 = NBRC 100172</name>
    <dbReference type="NCBI Taxonomy" id="1220589"/>
    <lineage>
        <taxon>Bacteria</taxon>
        <taxon>Bacillati</taxon>
        <taxon>Bacillota</taxon>
        <taxon>Bacilli</taxon>
        <taxon>Bacillales</taxon>
        <taxon>Bacillaceae</taxon>
        <taxon>Lysinibacillus</taxon>
    </lineage>
</organism>
<protein>
    <recommendedName>
        <fullName evidence="4">Beta propeller domain-containing protein</fullName>
    </recommendedName>
</protein>
<name>A0A0A3ISL3_9BACI</name>
<accession>A0A0A3ISL3</accession>
<evidence type="ECO:0000256" key="1">
    <source>
        <dbReference type="SAM" id="MobiDB-lite"/>
    </source>
</evidence>
<dbReference type="OrthoDB" id="9778998at2"/>
<proteinExistence type="predicted"/>
<sequence length="693" mass="77536">MKEKKKLKISGILALAAVLLFGVAYFFSPQPHAYASSIVFEDQGFYASFDRQLKKASISNGEIYVLGEKGKKVSPFISLEEDNKTLVIKKLTEGSYTLHIKKTAFKKKASSDITISFSVVKELQAIKSEKDLQDYFQAVLNEGNNSYVQIEEEKSDSMVSNDTAGSSSGTNNQVEGIEEGDIAVTDGKYIYSINDQSIFITDAKKMEIASKIGLQEAYPSKLLLHEGKLLVFYDKYVEEKRKRGYYSGTSMTQVAVYDVSDAAKPQLIREVGQEGYAVGIREYNGILYMVTNSSPNYWLLQEEKELDLRPRLFDSSKKEMTRAPLDTIHIFPGSREANYAIVSALDLRKGKKGEFVVETFVGAGSSLYMSEKAIYMAAPSYTSLGAIQYSIGETSIMPMWNNDTELYKFTINGTSIDMTARTTVEGSLVNQFSMDEYNGYFRIATTTGQASMQGANSNNHLFVLDANLQEVGKLTDLARGEKIYSVRFMGEKAYIVTFKETDPLFIIDVANPKAPKVLGELKIPGFSNYLHPLDETHLIGIGYDTKVEPDAYTKQPIVYTMGMKVSLFDVSDVSKPKEVDSEIIGGRGTYSDVQHDHKALYRDKKNNFYGFPVVLYNKEQYMGGGALIYRITSDGIDLAGDLITKAQGEQYEEWNTSVQRLLYVGDTMYAISPSKIESYHRTTFDKLKTVKLK</sequence>
<evidence type="ECO:0000313" key="2">
    <source>
        <dbReference type="EMBL" id="KGR85848.1"/>
    </source>
</evidence>
<feature type="region of interest" description="Disordered" evidence="1">
    <location>
        <begin position="152"/>
        <end position="174"/>
    </location>
</feature>
<gene>
    <name evidence="2" type="ORF">CD32_08375</name>
</gene>
<dbReference type="Proteomes" id="UP000030437">
    <property type="component" value="Unassembled WGS sequence"/>
</dbReference>
<dbReference type="STRING" id="1220589.CD32_08375"/>